<dbReference type="Proteomes" id="UP000290204">
    <property type="component" value="Unassembled WGS sequence"/>
</dbReference>
<name>A0A4Q1CNE8_9BACT</name>
<gene>
    <name evidence="2" type="ORF">ESA94_04850</name>
</gene>
<dbReference type="OrthoDB" id="465094at2"/>
<keyword evidence="1" id="KW-1133">Transmembrane helix</keyword>
<dbReference type="RefSeq" id="WP_129129715.1">
    <property type="nucleotide sequence ID" value="NZ_SDHW01000001.1"/>
</dbReference>
<proteinExistence type="predicted"/>
<keyword evidence="3" id="KW-1185">Reference proteome</keyword>
<feature type="transmembrane region" description="Helical" evidence="1">
    <location>
        <begin position="21"/>
        <end position="43"/>
    </location>
</feature>
<dbReference type="Gene3D" id="1.10.287.70">
    <property type="match status" value="1"/>
</dbReference>
<accession>A0A4Q1CNE8</accession>
<evidence type="ECO:0000313" key="2">
    <source>
        <dbReference type="EMBL" id="RXK62344.1"/>
    </source>
</evidence>
<keyword evidence="1" id="KW-0472">Membrane</keyword>
<reference evidence="2 3" key="1">
    <citation type="submission" date="2019-01" db="EMBL/GenBank/DDBJ databases">
        <title>Lacibacter sp. strain TTM-7.</title>
        <authorList>
            <person name="Chen W.-M."/>
        </authorList>
    </citation>
    <scope>NUCLEOTIDE SEQUENCE [LARGE SCALE GENOMIC DNA]</scope>
    <source>
        <strain evidence="2 3">TTM-7</strain>
    </source>
</reference>
<evidence type="ECO:0008006" key="4">
    <source>
        <dbReference type="Google" id="ProtNLM"/>
    </source>
</evidence>
<protein>
    <recommendedName>
        <fullName evidence="4">Two pore domain potassium channel family protein</fullName>
    </recommendedName>
</protein>
<organism evidence="2 3">
    <name type="scientific">Lacibacter luteus</name>
    <dbReference type="NCBI Taxonomy" id="2508719"/>
    <lineage>
        <taxon>Bacteria</taxon>
        <taxon>Pseudomonadati</taxon>
        <taxon>Bacteroidota</taxon>
        <taxon>Chitinophagia</taxon>
        <taxon>Chitinophagales</taxon>
        <taxon>Chitinophagaceae</taxon>
        <taxon>Lacibacter</taxon>
    </lineage>
</organism>
<comment type="caution">
    <text evidence="2">The sequence shown here is derived from an EMBL/GenBank/DDBJ whole genome shotgun (WGS) entry which is preliminary data.</text>
</comment>
<sequence length="113" mass="12563">MYEHSKQPLAPKHKYYKRMAWNLFTASGILSICLAIGVLGYHYTDNIPWLDALHNASMILSGMGPVVTITSDGGKLFSSFYALFSGVVFITNIGLILAPAAHRLFHKLHIQDK</sequence>
<keyword evidence="1" id="KW-0812">Transmembrane</keyword>
<feature type="transmembrane region" description="Helical" evidence="1">
    <location>
        <begin position="80"/>
        <end position="101"/>
    </location>
</feature>
<dbReference type="EMBL" id="SDHW01000001">
    <property type="protein sequence ID" value="RXK62344.1"/>
    <property type="molecule type" value="Genomic_DNA"/>
</dbReference>
<evidence type="ECO:0000256" key="1">
    <source>
        <dbReference type="SAM" id="Phobius"/>
    </source>
</evidence>
<evidence type="ECO:0000313" key="3">
    <source>
        <dbReference type="Proteomes" id="UP000290204"/>
    </source>
</evidence>
<dbReference type="AlphaFoldDB" id="A0A4Q1CNE8"/>